<feature type="domain" description="SpoVT-AbrB" evidence="1">
    <location>
        <begin position="8"/>
        <end position="54"/>
    </location>
</feature>
<dbReference type="InterPro" id="IPR026022">
    <property type="entry name" value="PhoU_dom"/>
</dbReference>
<gene>
    <name evidence="2" type="ORF">HWN40_05675</name>
</gene>
<proteinExistence type="predicted"/>
<dbReference type="Gene3D" id="1.20.58.220">
    <property type="entry name" value="Phosphate transport system protein phou homolog 2, domain 2"/>
    <property type="match status" value="1"/>
</dbReference>
<dbReference type="GeneID" id="55821144"/>
<dbReference type="PANTHER" id="PTHR42930">
    <property type="entry name" value="PHOSPHATE-SPECIFIC TRANSPORT SYSTEM ACCESSORY PROTEIN PHOU"/>
    <property type="match status" value="1"/>
</dbReference>
<dbReference type="InterPro" id="IPR028366">
    <property type="entry name" value="PhoU"/>
</dbReference>
<sequence>MDTRKVQVTGKSTYIVTIPKKWAVKSRLKSGSPLSILYAEDGSLIIKPPGFKESKKTKKIKTDKKLEHLKRDIIGLYIVGDHHMVEIQGENLSRDFREEIKALCTRLVGFELVESSETALVIQNYLDSDEFTIEKGIKRMSSIIYLMLDELEQAFGENDRLMCKEIIKRDDDIDRMFTLVSRQYVNRLNLKKASSKDALSLIEAFYYRMAGREIERIGDHITKIALHYEYTEIHPDVLLLLAELCGELQTLFMDSFESLRQADNELGNRVLESGEEFDSKLVIAGNMPVYDSIDIIIDSFSRIKDYASNIAEHAIDLSQL</sequence>
<reference evidence="2 3" key="1">
    <citation type="submission" date="2020-06" db="EMBL/GenBank/DDBJ databases">
        <title>Methanolobus halotolerans sp. nov., isolated from a saline lake Tus in Siberia.</title>
        <authorList>
            <person name="Shen Y."/>
            <person name="Chen S.-C."/>
            <person name="Lai M.-C."/>
            <person name="Huang H.-H."/>
            <person name="Chiu H.-H."/>
            <person name="Tang S.-L."/>
            <person name="Rogozin D.Y."/>
            <person name="Degermendzhy A.G."/>
        </authorList>
    </citation>
    <scope>NUCLEOTIDE SEQUENCE [LARGE SCALE GENOMIC DNA]</scope>
    <source>
        <strain evidence="2 3">DSM 21339</strain>
    </source>
</reference>
<evidence type="ECO:0000313" key="3">
    <source>
        <dbReference type="Proteomes" id="UP000509594"/>
    </source>
</evidence>
<dbReference type="SUPFAM" id="SSF109755">
    <property type="entry name" value="PhoU-like"/>
    <property type="match status" value="1"/>
</dbReference>
<dbReference type="GO" id="GO:0030643">
    <property type="term" value="P:intracellular phosphate ion homeostasis"/>
    <property type="evidence" value="ECO:0007669"/>
    <property type="project" value="InterPro"/>
</dbReference>
<dbReference type="InterPro" id="IPR007159">
    <property type="entry name" value="SpoVT-AbrB_dom"/>
</dbReference>
<accession>A0A7D5J8L2</accession>
<name>A0A7D5J8L2_9EURY</name>
<dbReference type="Pfam" id="PF04014">
    <property type="entry name" value="MazE_antitoxin"/>
    <property type="match status" value="1"/>
</dbReference>
<dbReference type="EMBL" id="CP058215">
    <property type="protein sequence ID" value="QLC49770.1"/>
    <property type="molecule type" value="Genomic_DNA"/>
</dbReference>
<dbReference type="Proteomes" id="UP000509594">
    <property type="component" value="Chromosome"/>
</dbReference>
<protein>
    <submittedName>
        <fullName evidence="2">Phosphate uptake regulator PhoU</fullName>
    </submittedName>
</protein>
<evidence type="ECO:0000313" key="2">
    <source>
        <dbReference type="EMBL" id="QLC49770.1"/>
    </source>
</evidence>
<dbReference type="Pfam" id="PF01895">
    <property type="entry name" value="PhoU"/>
    <property type="match status" value="1"/>
</dbReference>
<dbReference type="GO" id="GO:0045936">
    <property type="term" value="P:negative regulation of phosphate metabolic process"/>
    <property type="evidence" value="ECO:0007669"/>
    <property type="project" value="InterPro"/>
</dbReference>
<dbReference type="OrthoDB" id="40991at2157"/>
<dbReference type="GO" id="GO:0003677">
    <property type="term" value="F:DNA binding"/>
    <property type="evidence" value="ECO:0007669"/>
    <property type="project" value="InterPro"/>
</dbReference>
<evidence type="ECO:0000259" key="1">
    <source>
        <dbReference type="SMART" id="SM00966"/>
    </source>
</evidence>
<keyword evidence="3" id="KW-1185">Reference proteome</keyword>
<dbReference type="RefSeq" id="WP_176964826.1">
    <property type="nucleotide sequence ID" value="NZ_CP058215.1"/>
</dbReference>
<dbReference type="KEGG" id="mzi:HWN40_05675"/>
<dbReference type="InterPro" id="IPR038078">
    <property type="entry name" value="PhoU-like_sf"/>
</dbReference>
<dbReference type="SMART" id="SM00966">
    <property type="entry name" value="SpoVT_AbrB"/>
    <property type="match status" value="1"/>
</dbReference>
<dbReference type="AlphaFoldDB" id="A0A7D5J8L2"/>
<organism evidence="2 3">
    <name type="scientific">Methanolobus zinderi</name>
    <dbReference type="NCBI Taxonomy" id="536044"/>
    <lineage>
        <taxon>Archaea</taxon>
        <taxon>Methanobacteriati</taxon>
        <taxon>Methanobacteriota</taxon>
        <taxon>Stenosarchaea group</taxon>
        <taxon>Methanomicrobia</taxon>
        <taxon>Methanosarcinales</taxon>
        <taxon>Methanosarcinaceae</taxon>
        <taxon>Methanolobus</taxon>
    </lineage>
</organism>
<dbReference type="PANTHER" id="PTHR42930:SF6">
    <property type="entry name" value="PHOSPHATE REGULATORY PROTEIN-LIKE PROTEIN"/>
    <property type="match status" value="1"/>
</dbReference>